<keyword evidence="3" id="KW-0507">mRNA processing</keyword>
<reference evidence="8" key="1">
    <citation type="journal article" date="2020" name="Stud. Mycol.">
        <title>101 Dothideomycetes genomes: a test case for predicting lifestyles and emergence of pathogens.</title>
        <authorList>
            <person name="Haridas S."/>
            <person name="Albert R."/>
            <person name="Binder M."/>
            <person name="Bloem J."/>
            <person name="Labutti K."/>
            <person name="Salamov A."/>
            <person name="Andreopoulos B."/>
            <person name="Baker S."/>
            <person name="Barry K."/>
            <person name="Bills G."/>
            <person name="Bluhm B."/>
            <person name="Cannon C."/>
            <person name="Castanera R."/>
            <person name="Culley D."/>
            <person name="Daum C."/>
            <person name="Ezra D."/>
            <person name="Gonzalez J."/>
            <person name="Henrissat B."/>
            <person name="Kuo A."/>
            <person name="Liang C."/>
            <person name="Lipzen A."/>
            <person name="Lutzoni F."/>
            <person name="Magnuson J."/>
            <person name="Mondo S."/>
            <person name="Nolan M."/>
            <person name="Ohm R."/>
            <person name="Pangilinan J."/>
            <person name="Park H.-J."/>
            <person name="Ramirez L."/>
            <person name="Alfaro M."/>
            <person name="Sun H."/>
            <person name="Tritt A."/>
            <person name="Yoshinaga Y."/>
            <person name="Zwiers L.-H."/>
            <person name="Turgeon B."/>
            <person name="Goodwin S."/>
            <person name="Spatafora J."/>
            <person name="Crous P."/>
            <person name="Grigoriev I."/>
        </authorList>
    </citation>
    <scope>NUCLEOTIDE SEQUENCE</scope>
    <source>
        <strain evidence="8">HMLAC05119</strain>
    </source>
</reference>
<keyword evidence="9" id="KW-1185">Reference proteome</keyword>
<sequence>MPLIHESYDSLPYVDTPLDEASVAAARAVINAEIRNAGVNMAELHPALIPAAKYQPQFSTVVEREHVRLDRDATSKLSGIDMKRYEDLDAPEHTNPTSDQDRPELLARWNKALKQAYTSSAYIEGRLTQLGLLEKFGKNAWLVGNSQLEDILKAIEAELADVHKQQEGTETLRRAQQESVQGEIQTLEATWKKGVGRVLETEVAAEGLKQQILEQRRAGAV</sequence>
<dbReference type="GO" id="GO:0000974">
    <property type="term" value="C:Prp19 complex"/>
    <property type="evidence" value="ECO:0007669"/>
    <property type="project" value="TreeGrafter"/>
</dbReference>
<accession>A0A6A5QT19</accession>
<comment type="subcellular location">
    <subcellularLocation>
        <location evidence="1">Nucleus</location>
    </subcellularLocation>
</comment>
<evidence type="ECO:0000256" key="1">
    <source>
        <dbReference type="ARBA" id="ARBA00004123"/>
    </source>
</evidence>
<feature type="region of interest" description="Disordered" evidence="7">
    <location>
        <begin position="82"/>
        <end position="102"/>
    </location>
</feature>
<dbReference type="GO" id="GO:0006397">
    <property type="term" value="P:mRNA processing"/>
    <property type="evidence" value="ECO:0007669"/>
    <property type="project" value="UniProtKB-KW"/>
</dbReference>
<dbReference type="GO" id="GO:0071011">
    <property type="term" value="C:precatalytic spliceosome"/>
    <property type="evidence" value="ECO:0007669"/>
    <property type="project" value="TreeGrafter"/>
</dbReference>
<dbReference type="Pfam" id="PF05700">
    <property type="entry name" value="BCAS2"/>
    <property type="match status" value="1"/>
</dbReference>
<dbReference type="Proteomes" id="UP000800096">
    <property type="component" value="Unassembled WGS sequence"/>
</dbReference>
<keyword evidence="4" id="KW-0747">Spliceosome</keyword>
<evidence type="ECO:0000256" key="4">
    <source>
        <dbReference type="ARBA" id="ARBA00022728"/>
    </source>
</evidence>
<evidence type="ECO:0000256" key="6">
    <source>
        <dbReference type="ARBA" id="ARBA00023242"/>
    </source>
</evidence>
<dbReference type="InterPro" id="IPR008409">
    <property type="entry name" value="SPF27"/>
</dbReference>
<proteinExistence type="inferred from homology"/>
<evidence type="ECO:0000313" key="9">
    <source>
        <dbReference type="Proteomes" id="UP000800096"/>
    </source>
</evidence>
<dbReference type="AlphaFoldDB" id="A0A6A5QT19"/>
<feature type="compositionally biased region" description="Basic and acidic residues" evidence="7">
    <location>
        <begin position="82"/>
        <end position="92"/>
    </location>
</feature>
<protein>
    <submittedName>
        <fullName evidence="8">Pre-mRNA-splicing factor SPF27</fullName>
    </submittedName>
</protein>
<dbReference type="GO" id="GO:0071013">
    <property type="term" value="C:catalytic step 2 spliceosome"/>
    <property type="evidence" value="ECO:0007669"/>
    <property type="project" value="TreeGrafter"/>
</dbReference>
<keyword evidence="5" id="KW-0508">mRNA splicing</keyword>
<evidence type="ECO:0000256" key="5">
    <source>
        <dbReference type="ARBA" id="ARBA00023187"/>
    </source>
</evidence>
<dbReference type="EMBL" id="ML979134">
    <property type="protein sequence ID" value="KAF1917704.1"/>
    <property type="molecule type" value="Genomic_DNA"/>
</dbReference>
<gene>
    <name evidence="8" type="ORF">BDU57DRAFT_444505</name>
</gene>
<dbReference type="PANTHER" id="PTHR13296:SF0">
    <property type="entry name" value="PRE-MRNA-SPLICING FACTOR SPF27"/>
    <property type="match status" value="1"/>
</dbReference>
<keyword evidence="6" id="KW-0539">Nucleus</keyword>
<organism evidence="8 9">
    <name type="scientific">Ampelomyces quisqualis</name>
    <name type="common">Powdery mildew agent</name>
    <dbReference type="NCBI Taxonomy" id="50730"/>
    <lineage>
        <taxon>Eukaryota</taxon>
        <taxon>Fungi</taxon>
        <taxon>Dikarya</taxon>
        <taxon>Ascomycota</taxon>
        <taxon>Pezizomycotina</taxon>
        <taxon>Dothideomycetes</taxon>
        <taxon>Pleosporomycetidae</taxon>
        <taxon>Pleosporales</taxon>
        <taxon>Pleosporineae</taxon>
        <taxon>Phaeosphaeriaceae</taxon>
        <taxon>Ampelomyces</taxon>
    </lineage>
</organism>
<evidence type="ECO:0000256" key="3">
    <source>
        <dbReference type="ARBA" id="ARBA00022664"/>
    </source>
</evidence>
<dbReference type="OrthoDB" id="205794at2759"/>
<dbReference type="PANTHER" id="PTHR13296">
    <property type="entry name" value="BCAS2 PROTEIN"/>
    <property type="match status" value="1"/>
</dbReference>
<comment type="similarity">
    <text evidence="2">Belongs to the SPF27 family.</text>
</comment>
<name>A0A6A5QT19_AMPQU</name>
<evidence type="ECO:0000256" key="7">
    <source>
        <dbReference type="SAM" id="MobiDB-lite"/>
    </source>
</evidence>
<evidence type="ECO:0000256" key="2">
    <source>
        <dbReference type="ARBA" id="ARBA00010788"/>
    </source>
</evidence>
<evidence type="ECO:0000313" key="8">
    <source>
        <dbReference type="EMBL" id="KAF1917704.1"/>
    </source>
</evidence>
<dbReference type="GO" id="GO:0008380">
    <property type="term" value="P:RNA splicing"/>
    <property type="evidence" value="ECO:0007669"/>
    <property type="project" value="UniProtKB-KW"/>
</dbReference>